<feature type="compositionally biased region" description="Low complexity" evidence="1">
    <location>
        <begin position="28"/>
        <end position="44"/>
    </location>
</feature>
<keyword evidence="3" id="KW-1185">Reference proteome</keyword>
<organism evidence="2 3">
    <name type="scientific">Chryseobacterium angstadtii</name>
    <dbReference type="NCBI Taxonomy" id="558151"/>
    <lineage>
        <taxon>Bacteria</taxon>
        <taxon>Pseudomonadati</taxon>
        <taxon>Bacteroidota</taxon>
        <taxon>Flavobacteriia</taxon>
        <taxon>Flavobacteriales</taxon>
        <taxon>Weeksellaceae</taxon>
        <taxon>Chryseobacterium group</taxon>
        <taxon>Chryseobacterium</taxon>
    </lineage>
</organism>
<gene>
    <name evidence="2" type="ORF">ACM46_19230</name>
</gene>
<name>A0A0J7HZX8_9FLAO</name>
<dbReference type="AlphaFoldDB" id="A0A0J7HZX8"/>
<evidence type="ECO:0000313" key="3">
    <source>
        <dbReference type="Proteomes" id="UP000036261"/>
    </source>
</evidence>
<evidence type="ECO:0000256" key="1">
    <source>
        <dbReference type="SAM" id="MobiDB-lite"/>
    </source>
</evidence>
<feature type="region of interest" description="Disordered" evidence="1">
    <location>
        <begin position="25"/>
        <end position="71"/>
    </location>
</feature>
<evidence type="ECO:0000313" key="2">
    <source>
        <dbReference type="EMBL" id="KMQ59269.1"/>
    </source>
</evidence>
<reference evidence="2 3" key="1">
    <citation type="journal article" date="2013" name="Int. J. Syst. Evol. Microbiol.">
        <title>Chryseobacterium angstadtii sp. nov., isolated from a newt tank.</title>
        <authorList>
            <person name="Kirk K.E."/>
            <person name="Hoffman J.A."/>
            <person name="Smith K.A."/>
            <person name="Strahan B.L."/>
            <person name="Failor K.C."/>
            <person name="Krebs J.E."/>
            <person name="Gale A.N."/>
            <person name="Do T.D."/>
            <person name="Sontag T.C."/>
            <person name="Batties A.M."/>
            <person name="Mistiszyn K."/>
            <person name="Newman J.D."/>
        </authorList>
    </citation>
    <scope>NUCLEOTIDE SEQUENCE [LARGE SCALE GENOMIC DNA]</scope>
    <source>
        <strain evidence="2 3">KM</strain>
    </source>
</reference>
<protein>
    <submittedName>
        <fullName evidence="2">Uncharacterized protein</fullName>
    </submittedName>
</protein>
<dbReference type="Proteomes" id="UP000036261">
    <property type="component" value="Unassembled WGS sequence"/>
</dbReference>
<dbReference type="EMBL" id="LFND01000007">
    <property type="protein sequence ID" value="KMQ59269.1"/>
    <property type="molecule type" value="Genomic_DNA"/>
</dbReference>
<sequence length="71" mass="7482">MKKLEAFEIKKLSLKKMNTLLGGVAAQSSTGGVTTNTSGSVDSDQGNDSGALDRDYDVPQPQKPTQQTLIA</sequence>
<comment type="caution">
    <text evidence="2">The sequence shown here is derived from an EMBL/GenBank/DDBJ whole genome shotgun (WGS) entry which is preliminary data.</text>
</comment>
<dbReference type="PATRIC" id="fig|558151.6.peg.4054"/>
<proteinExistence type="predicted"/>
<accession>A0A0J7HZX8</accession>